<dbReference type="AlphaFoldDB" id="A0A1S8B1A6"/>
<evidence type="ECO:0000256" key="1">
    <source>
        <dbReference type="SAM" id="Phobius"/>
    </source>
</evidence>
<comment type="caution">
    <text evidence="2">The sequence shown here is derived from an EMBL/GenBank/DDBJ whole genome shotgun (WGS) entry which is preliminary data.</text>
</comment>
<dbReference type="Proteomes" id="UP000189370">
    <property type="component" value="Unassembled WGS sequence"/>
</dbReference>
<dbReference type="RefSeq" id="WP_076148131.1">
    <property type="nucleotide sequence ID" value="NZ_LWLN01000001.1"/>
</dbReference>
<keyword evidence="1" id="KW-0472">Membrane</keyword>
<feature type="transmembrane region" description="Helical" evidence="1">
    <location>
        <begin position="65"/>
        <end position="83"/>
    </location>
</feature>
<keyword evidence="1" id="KW-0812">Transmembrane</keyword>
<dbReference type="OrthoDB" id="202783at2157"/>
<keyword evidence="1" id="KW-1133">Transmembrane helix</keyword>
<organism evidence="2 3">
    <name type="scientific">Natrinema saccharevitans</name>
    <dbReference type="NCBI Taxonomy" id="301967"/>
    <lineage>
        <taxon>Archaea</taxon>
        <taxon>Methanobacteriati</taxon>
        <taxon>Methanobacteriota</taxon>
        <taxon>Stenosarchaea group</taxon>
        <taxon>Halobacteria</taxon>
        <taxon>Halobacteriales</taxon>
        <taxon>Natrialbaceae</taxon>
        <taxon>Natrinema</taxon>
    </lineage>
</organism>
<evidence type="ECO:0000313" key="2">
    <source>
        <dbReference type="EMBL" id="OLZ42599.1"/>
    </source>
</evidence>
<keyword evidence="3" id="KW-1185">Reference proteome</keyword>
<reference evidence="3" key="1">
    <citation type="submission" date="2016-04" db="EMBL/GenBank/DDBJ databases">
        <authorList>
            <person name="Chen S.-C."/>
            <person name="Lai M.-C."/>
        </authorList>
    </citation>
    <scope>NUCLEOTIDE SEQUENCE [LARGE SCALE GENOMIC DNA]</scope>
    <source>
        <strain evidence="3">AB14</strain>
    </source>
</reference>
<accession>A0A1S8B1A6</accession>
<protein>
    <submittedName>
        <fullName evidence="2">Uncharacterized protein</fullName>
    </submittedName>
</protein>
<feature type="transmembrane region" description="Helical" evidence="1">
    <location>
        <begin position="27"/>
        <end position="45"/>
    </location>
</feature>
<gene>
    <name evidence="2" type="ORF">A6E15_01565</name>
</gene>
<feature type="transmembrane region" description="Helical" evidence="1">
    <location>
        <begin position="95"/>
        <end position="114"/>
    </location>
</feature>
<name>A0A1S8B1A6_9EURY</name>
<dbReference type="EMBL" id="LWLN01000001">
    <property type="protein sequence ID" value="OLZ42599.1"/>
    <property type="molecule type" value="Genomic_DNA"/>
</dbReference>
<evidence type="ECO:0000313" key="3">
    <source>
        <dbReference type="Proteomes" id="UP000189370"/>
    </source>
</evidence>
<sequence>MKGPEPTVAGTGDDSGATLRIAFGSNWFLVAAVVALYAGWGYFAVAYRRLLAAEFPAFDRSADRLGYGIGLFGLSIGPVAVSRQLTTADISGQLFVAYLGVVGFLLTSSAAAVGSERDAR</sequence>
<proteinExistence type="predicted"/>